<evidence type="ECO:0000256" key="5">
    <source>
        <dbReference type="ARBA" id="ARBA00022821"/>
    </source>
</evidence>
<evidence type="ECO:0000259" key="8">
    <source>
        <dbReference type="PROSITE" id="PS50104"/>
    </source>
</evidence>
<dbReference type="InterPro" id="IPR002182">
    <property type="entry name" value="NB-ARC"/>
</dbReference>
<dbReference type="InterPro" id="IPR058192">
    <property type="entry name" value="WHD_ROQ1-like"/>
</dbReference>
<dbReference type="InterPro" id="IPR011713">
    <property type="entry name" value="Leu-rich_rpt_3"/>
</dbReference>
<reference evidence="10" key="1">
    <citation type="journal article" date="2017" name="Front. Plant Sci.">
        <title>Climate Clever Clovers: New Paradigm to Reduce the Environmental Footprint of Ruminants by Breeding Low Methanogenic Forages Utilizing Haplotype Variation.</title>
        <authorList>
            <person name="Kaur P."/>
            <person name="Appels R."/>
            <person name="Bayer P.E."/>
            <person name="Keeble-Gagnere G."/>
            <person name="Wang J."/>
            <person name="Hirakawa H."/>
            <person name="Shirasawa K."/>
            <person name="Vercoe P."/>
            <person name="Stefanova K."/>
            <person name="Durmic Z."/>
            <person name="Nichols P."/>
            <person name="Revell C."/>
            <person name="Isobe S.N."/>
            <person name="Edwards D."/>
            <person name="Erskine W."/>
        </authorList>
    </citation>
    <scope>NUCLEOTIDE SEQUENCE [LARGE SCALE GENOMIC DNA]</scope>
    <source>
        <strain evidence="10">cv. Daliak</strain>
    </source>
</reference>
<feature type="domain" description="TIR" evidence="8">
    <location>
        <begin position="4"/>
        <end position="167"/>
    </location>
</feature>
<name>A0A2Z6LRM1_TRISU</name>
<dbReference type="InterPro" id="IPR000157">
    <property type="entry name" value="TIR_dom"/>
</dbReference>
<dbReference type="SUPFAM" id="SSF52200">
    <property type="entry name" value="Toll/Interleukin receptor TIR domain"/>
    <property type="match status" value="2"/>
</dbReference>
<dbReference type="EMBL" id="DF973194">
    <property type="protein sequence ID" value="GAU19091.1"/>
    <property type="molecule type" value="Genomic_DNA"/>
</dbReference>
<sequence length="1179" mass="135813">MSVPKYDVFLSFRGEDTRKNFTSHLHKELCGQNIETFIDYELERGDEINSSLVEAIKESLIYVVILSKHYASSSWCLDELIEILKCKEDYGREVIPVFYEVDPSDVRHQRHSYAEDLVKHHQRFGDKVDEWKAALSKVSGLSGWDSQATRSESTFVTEIVKDIVNKLNRCVSSDYEGMTGIDMHIEQIQSLLHLELPTVRIIGIWGMGGIGKTTIASAVFEKLAPQFKSKSIIRNVQQEIERVGLFRVKKEYLSQLLSEKITSSESNAYDQRLKRTKGLIVFDDVKDADQLKDLIGTHHKFGQGSRLIVTSRNRQVLENANAHEIYQVSGMDCQDSLKLFCSFAFKQNHPKESFVSLTEKVLDYAKGLPLALKVLGSLLYRKSEKVWESELQKLKNLPDHDIFKLLKLSYDGLDEEQKNIFLDIACFFRGEWEKVVALILDSCGFSACKGMDDLKDRGLISISKGRVWMHDLIQEMGHEIVKLQCDDDPGKRSRLWKPSDIYDVLSNNKGKGTNKIQCIFVNMWEMSAMTEIKVQLDAETFEEMHNLRMIKFYNQYWEPVTFYAFLKSFPKHLKFLCWDGFPQRSLPQDFCPKNLVILHMPHSNLEQLWEGDQSGDDDLAETGTKYVLQVHLSSHEMALRNIYAQNQQETIKKFSSVKFCYCPIAMSDLKYDVFLSFRGEDTRDNFTSHLYAELCRKNIETFIDYRLDRGEEISPALYKAIEESKIYVIILSEHYASSSWCLDELTEILNCKESYGREVIPVFYKVDPSNVRHQRQSYADDLVKHHQRFGDKMDVWKAALTQVAGLSGWNSQVTSPESILVEKIAEDIFKKLNRHVSSGYYEGLTGMDKHIEEIQSLLQLELPTVRMIGIWGMGGIGKSTIANAIFEKFETQFNSRCCIVPDVQQEIEKTDVEHVKNKYLSKLLNEDIKSSESNSSIVGKLKRAKVLIVFDDVKDFDQLQNLNGTHDNFIEGSRIIVTSRDKQVLKNANADEIYKVSEMDYQDSLQLFHSFAFKHNRPIEETYVSLSKEVLDYANGLPLALQVLGSMLYGKPKEVWESQLQKLKKLPDRKIFRLLKLSYDGLDDEQKNIFLDIACFFRGEWEKVVALILDSCGFSACKGMDDLKDRGLISISKGRVWMHDLIQEMGHEIVRLQCDDDPGKRSRLWKASDIYDVLRKGNQ</sequence>
<gene>
    <name evidence="9" type="ORF">TSUD_79130</name>
</gene>
<dbReference type="PRINTS" id="PR00364">
    <property type="entry name" value="DISEASERSIST"/>
</dbReference>
<keyword evidence="3" id="KW-0677">Repeat</keyword>
<evidence type="ECO:0000313" key="9">
    <source>
        <dbReference type="EMBL" id="GAU19091.1"/>
    </source>
</evidence>
<dbReference type="AlphaFoldDB" id="A0A2Z6LRM1"/>
<protein>
    <recommendedName>
        <fullName evidence="1">ADP-ribosyl cyclase/cyclic ADP-ribose hydrolase</fullName>
        <ecNumber evidence="1">3.2.2.6</ecNumber>
    </recommendedName>
</protein>
<dbReference type="OrthoDB" id="1434263at2759"/>
<organism evidence="9 10">
    <name type="scientific">Trifolium subterraneum</name>
    <name type="common">Subterranean clover</name>
    <dbReference type="NCBI Taxonomy" id="3900"/>
    <lineage>
        <taxon>Eukaryota</taxon>
        <taxon>Viridiplantae</taxon>
        <taxon>Streptophyta</taxon>
        <taxon>Embryophyta</taxon>
        <taxon>Tracheophyta</taxon>
        <taxon>Spermatophyta</taxon>
        <taxon>Magnoliopsida</taxon>
        <taxon>eudicotyledons</taxon>
        <taxon>Gunneridae</taxon>
        <taxon>Pentapetalae</taxon>
        <taxon>rosids</taxon>
        <taxon>fabids</taxon>
        <taxon>Fabales</taxon>
        <taxon>Fabaceae</taxon>
        <taxon>Papilionoideae</taxon>
        <taxon>50 kb inversion clade</taxon>
        <taxon>NPAAA clade</taxon>
        <taxon>Hologalegina</taxon>
        <taxon>IRL clade</taxon>
        <taxon>Trifolieae</taxon>
        <taxon>Trifolium</taxon>
    </lineage>
</organism>
<keyword evidence="6" id="KW-0520">NAD</keyword>
<dbReference type="Pfam" id="PF23282">
    <property type="entry name" value="WHD_ROQ1"/>
    <property type="match status" value="2"/>
</dbReference>
<evidence type="ECO:0000256" key="6">
    <source>
        <dbReference type="ARBA" id="ARBA00023027"/>
    </source>
</evidence>
<dbReference type="FunFam" id="3.40.50.10140:FF:000007">
    <property type="entry name" value="Disease resistance protein (TIR-NBS-LRR class)"/>
    <property type="match status" value="2"/>
</dbReference>
<evidence type="ECO:0000256" key="1">
    <source>
        <dbReference type="ARBA" id="ARBA00011982"/>
    </source>
</evidence>
<dbReference type="InterPro" id="IPR027417">
    <property type="entry name" value="P-loop_NTPase"/>
</dbReference>
<dbReference type="Gene3D" id="3.40.50.300">
    <property type="entry name" value="P-loop containing nucleotide triphosphate hydrolases"/>
    <property type="match status" value="2"/>
</dbReference>
<evidence type="ECO:0000313" key="10">
    <source>
        <dbReference type="Proteomes" id="UP000242715"/>
    </source>
</evidence>
<evidence type="ECO:0000256" key="7">
    <source>
        <dbReference type="ARBA" id="ARBA00047304"/>
    </source>
</evidence>
<dbReference type="GO" id="GO:0043531">
    <property type="term" value="F:ADP binding"/>
    <property type="evidence" value="ECO:0007669"/>
    <property type="project" value="InterPro"/>
</dbReference>
<dbReference type="Proteomes" id="UP000242715">
    <property type="component" value="Unassembled WGS sequence"/>
</dbReference>
<accession>A0A2Z6LRM1</accession>
<dbReference type="InterPro" id="IPR035897">
    <property type="entry name" value="Toll_tir_struct_dom_sf"/>
</dbReference>
<keyword evidence="5" id="KW-0611">Plant defense</keyword>
<dbReference type="SMART" id="SM00255">
    <property type="entry name" value="TIR"/>
    <property type="match status" value="2"/>
</dbReference>
<dbReference type="Pfam" id="PF00931">
    <property type="entry name" value="NB-ARC"/>
    <property type="match status" value="2"/>
</dbReference>
<feature type="domain" description="TIR" evidence="8">
    <location>
        <begin position="669"/>
        <end position="832"/>
    </location>
</feature>
<dbReference type="InterPro" id="IPR044974">
    <property type="entry name" value="Disease_R_plants"/>
</dbReference>
<dbReference type="GO" id="GO:0007165">
    <property type="term" value="P:signal transduction"/>
    <property type="evidence" value="ECO:0007669"/>
    <property type="project" value="InterPro"/>
</dbReference>
<dbReference type="Gene3D" id="3.40.50.10140">
    <property type="entry name" value="Toll/interleukin-1 receptor homology (TIR) domain"/>
    <property type="match status" value="2"/>
</dbReference>
<dbReference type="Pfam" id="PF01582">
    <property type="entry name" value="TIR"/>
    <property type="match status" value="2"/>
</dbReference>
<dbReference type="InterPro" id="IPR042197">
    <property type="entry name" value="Apaf_helical"/>
</dbReference>
<dbReference type="SUPFAM" id="SSF52540">
    <property type="entry name" value="P-loop containing nucleoside triphosphate hydrolases"/>
    <property type="match status" value="2"/>
</dbReference>
<dbReference type="GO" id="GO:0061809">
    <property type="term" value="F:NAD+ nucleosidase activity, cyclic ADP-ribose generating"/>
    <property type="evidence" value="ECO:0007669"/>
    <property type="project" value="UniProtKB-EC"/>
</dbReference>
<evidence type="ECO:0000256" key="3">
    <source>
        <dbReference type="ARBA" id="ARBA00022737"/>
    </source>
</evidence>
<dbReference type="GO" id="GO:0006952">
    <property type="term" value="P:defense response"/>
    <property type="evidence" value="ECO:0007669"/>
    <property type="project" value="UniProtKB-KW"/>
</dbReference>
<proteinExistence type="predicted"/>
<dbReference type="PANTHER" id="PTHR11017:SF568">
    <property type="entry name" value="ADP-RIBOSYL CYCLASE_CYCLIC ADP-RIBOSE HYDROLASE"/>
    <property type="match status" value="1"/>
</dbReference>
<dbReference type="InterPro" id="IPR036390">
    <property type="entry name" value="WH_DNA-bd_sf"/>
</dbReference>
<keyword evidence="10" id="KW-1185">Reference proteome</keyword>
<dbReference type="EC" id="3.2.2.6" evidence="1"/>
<keyword evidence="2" id="KW-0433">Leucine-rich repeat</keyword>
<evidence type="ECO:0000256" key="4">
    <source>
        <dbReference type="ARBA" id="ARBA00022801"/>
    </source>
</evidence>
<keyword evidence="4" id="KW-0378">Hydrolase</keyword>
<comment type="catalytic activity">
    <reaction evidence="7">
        <text>NAD(+) + H2O = ADP-D-ribose + nicotinamide + H(+)</text>
        <dbReference type="Rhea" id="RHEA:16301"/>
        <dbReference type="ChEBI" id="CHEBI:15377"/>
        <dbReference type="ChEBI" id="CHEBI:15378"/>
        <dbReference type="ChEBI" id="CHEBI:17154"/>
        <dbReference type="ChEBI" id="CHEBI:57540"/>
        <dbReference type="ChEBI" id="CHEBI:57967"/>
        <dbReference type="EC" id="3.2.2.6"/>
    </reaction>
    <physiologicalReaction direction="left-to-right" evidence="7">
        <dbReference type="Rhea" id="RHEA:16302"/>
    </physiologicalReaction>
</comment>
<dbReference type="SUPFAM" id="SSF46785">
    <property type="entry name" value="Winged helix' DNA-binding domain"/>
    <property type="match status" value="2"/>
</dbReference>
<dbReference type="PROSITE" id="PS50104">
    <property type="entry name" value="TIR"/>
    <property type="match status" value="2"/>
</dbReference>
<dbReference type="Pfam" id="PF07725">
    <property type="entry name" value="LRR_3"/>
    <property type="match status" value="1"/>
</dbReference>
<evidence type="ECO:0000256" key="2">
    <source>
        <dbReference type="ARBA" id="ARBA00022614"/>
    </source>
</evidence>
<dbReference type="PANTHER" id="PTHR11017">
    <property type="entry name" value="LEUCINE-RICH REPEAT-CONTAINING PROTEIN"/>
    <property type="match status" value="1"/>
</dbReference>
<dbReference type="Gene3D" id="1.10.8.430">
    <property type="entry name" value="Helical domain of apoptotic protease-activating factors"/>
    <property type="match status" value="2"/>
</dbReference>
<dbReference type="FunFam" id="1.10.8.430:FF:000002">
    <property type="entry name" value="Disease resistance protein (TIR-NBS-LRR class)"/>
    <property type="match status" value="1"/>
</dbReference>